<evidence type="ECO:0000313" key="4">
    <source>
        <dbReference type="Proteomes" id="UP001193501"/>
    </source>
</evidence>
<evidence type="ECO:0000256" key="1">
    <source>
        <dbReference type="SAM" id="MobiDB-lite"/>
    </source>
</evidence>
<sequence length="108" mass="10861">MRLILALFLSALLALASVTEAVARSEMAGASAQELCGTGTILIDATGKPLQAQPCTHCLAASVTATLVSAPALARPLTRAARLPPEATSPALSQPLPPAQARGPPALL</sequence>
<dbReference type="Proteomes" id="UP001193501">
    <property type="component" value="Unassembled WGS sequence"/>
</dbReference>
<reference evidence="3" key="1">
    <citation type="submission" date="2020-01" db="EMBL/GenBank/DDBJ databases">
        <authorList>
            <person name="Chen W.-M."/>
        </authorList>
    </citation>
    <scope>NUCLEOTIDE SEQUENCE</scope>
    <source>
        <strain evidence="3">CYK-10</strain>
    </source>
</reference>
<keyword evidence="2" id="KW-0732">Signal</keyword>
<organism evidence="3 4">
    <name type="scientific">Stagnihabitans tardus</name>
    <dbReference type="NCBI Taxonomy" id="2699202"/>
    <lineage>
        <taxon>Bacteria</taxon>
        <taxon>Pseudomonadati</taxon>
        <taxon>Pseudomonadota</taxon>
        <taxon>Alphaproteobacteria</taxon>
        <taxon>Rhodobacterales</taxon>
        <taxon>Paracoccaceae</taxon>
        <taxon>Stagnihabitans</taxon>
    </lineage>
</organism>
<dbReference type="RefSeq" id="WP_168775315.1">
    <property type="nucleotide sequence ID" value="NZ_JAABNR010000011.1"/>
</dbReference>
<feature type="region of interest" description="Disordered" evidence="1">
    <location>
        <begin position="79"/>
        <end position="108"/>
    </location>
</feature>
<protein>
    <recommendedName>
        <fullName evidence="5">DUF2946 domain-containing protein</fullName>
    </recommendedName>
</protein>
<evidence type="ECO:0000313" key="3">
    <source>
        <dbReference type="EMBL" id="NBZ88501.1"/>
    </source>
</evidence>
<comment type="caution">
    <text evidence="3">The sequence shown here is derived from an EMBL/GenBank/DDBJ whole genome shotgun (WGS) entry which is preliminary data.</text>
</comment>
<gene>
    <name evidence="3" type="ORF">GV832_12985</name>
</gene>
<evidence type="ECO:0000256" key="2">
    <source>
        <dbReference type="SAM" id="SignalP"/>
    </source>
</evidence>
<feature type="compositionally biased region" description="Low complexity" evidence="1">
    <location>
        <begin position="79"/>
        <end position="94"/>
    </location>
</feature>
<evidence type="ECO:0008006" key="5">
    <source>
        <dbReference type="Google" id="ProtNLM"/>
    </source>
</evidence>
<feature type="signal peptide" evidence="2">
    <location>
        <begin position="1"/>
        <end position="16"/>
    </location>
</feature>
<keyword evidence="4" id="KW-1185">Reference proteome</keyword>
<name>A0AAE4Y9K6_9RHOB</name>
<accession>A0AAE4Y9K6</accession>
<dbReference type="EMBL" id="JAABNR010000011">
    <property type="protein sequence ID" value="NBZ88501.1"/>
    <property type="molecule type" value="Genomic_DNA"/>
</dbReference>
<dbReference type="AlphaFoldDB" id="A0AAE4Y9K6"/>
<feature type="chain" id="PRO_5042111324" description="DUF2946 domain-containing protein" evidence="2">
    <location>
        <begin position="17"/>
        <end position="108"/>
    </location>
</feature>
<proteinExistence type="predicted"/>